<protein>
    <submittedName>
        <fullName evidence="1">DUF771 domain-containing protein</fullName>
    </submittedName>
</protein>
<reference evidence="1 2" key="1">
    <citation type="submission" date="2019-07" db="EMBL/GenBank/DDBJ databases">
        <title>Gastrointestinal microbiota of Peromyscus leucopus, the white-footed mouse.</title>
        <authorList>
            <person name="Milovic A."/>
            <person name="Bassam K."/>
            <person name="Barbour A.G."/>
        </authorList>
    </citation>
    <scope>NUCLEOTIDE SEQUENCE [LARGE SCALE GENOMIC DNA]</scope>
    <source>
        <strain evidence="1 2">LL7</strain>
    </source>
</reference>
<dbReference type="Pfam" id="PF05595">
    <property type="entry name" value="DUF771"/>
    <property type="match status" value="1"/>
</dbReference>
<dbReference type="InterPro" id="IPR008489">
    <property type="entry name" value="DUF771"/>
</dbReference>
<name>A0A517D612_LIMRT</name>
<dbReference type="EMBL" id="CP041676">
    <property type="protein sequence ID" value="QDR72786.1"/>
    <property type="molecule type" value="Genomic_DNA"/>
</dbReference>
<organism evidence="1 2">
    <name type="scientific">Limosilactobacillus reuteri</name>
    <name type="common">Lactobacillus reuteri</name>
    <dbReference type="NCBI Taxonomy" id="1598"/>
    <lineage>
        <taxon>Bacteria</taxon>
        <taxon>Bacillati</taxon>
        <taxon>Bacillota</taxon>
        <taxon>Bacilli</taxon>
        <taxon>Lactobacillales</taxon>
        <taxon>Lactobacillaceae</taxon>
        <taxon>Limosilactobacillus</taxon>
    </lineage>
</organism>
<evidence type="ECO:0000313" key="1">
    <source>
        <dbReference type="EMBL" id="QDR72786.1"/>
    </source>
</evidence>
<dbReference type="Proteomes" id="UP000316394">
    <property type="component" value="Chromosome"/>
</dbReference>
<accession>A0A517D612</accession>
<gene>
    <name evidence="1" type="ORF">FOD75_06640</name>
</gene>
<dbReference type="AlphaFoldDB" id="A0A517D612"/>
<sequence>MYRNENISQNYKGIKIMQELKIPNSNITVHFDKQVELISTETIQQLESQSLLGRTWKVHDVAQRLNKGDNWVRKYILNNPRYLNDFNQMEAEGTVWKPHGTSPWLFKATAFAQWLEDHMSEFQLNGNQK</sequence>
<evidence type="ECO:0000313" key="2">
    <source>
        <dbReference type="Proteomes" id="UP000316394"/>
    </source>
</evidence>
<proteinExistence type="predicted"/>